<dbReference type="PANTHER" id="PTHR30472:SF24">
    <property type="entry name" value="FERRIC ENTEROBACTIN TRANSPORT SYSTEM PERMEASE PROTEIN FEPG"/>
    <property type="match status" value="1"/>
</dbReference>
<evidence type="ECO:0000256" key="5">
    <source>
        <dbReference type="ARBA" id="ARBA00022692"/>
    </source>
</evidence>
<feature type="transmembrane region" description="Helical" evidence="8">
    <location>
        <begin position="83"/>
        <end position="100"/>
    </location>
</feature>
<reference evidence="9" key="1">
    <citation type="submission" date="2021-03" db="EMBL/GenBank/DDBJ databases">
        <authorList>
            <person name="Sun Q."/>
        </authorList>
    </citation>
    <scope>NUCLEOTIDE SEQUENCE</scope>
    <source>
        <strain evidence="9">CCM 8862</strain>
    </source>
</reference>
<feature type="transmembrane region" description="Helical" evidence="8">
    <location>
        <begin position="220"/>
        <end position="241"/>
    </location>
</feature>
<keyword evidence="5 8" id="KW-0812">Transmembrane</keyword>
<dbReference type="CDD" id="cd06550">
    <property type="entry name" value="TM_ABC_iron-siderophores_like"/>
    <property type="match status" value="1"/>
</dbReference>
<evidence type="ECO:0000313" key="10">
    <source>
        <dbReference type="Proteomes" id="UP000664332"/>
    </source>
</evidence>
<dbReference type="Pfam" id="PF01032">
    <property type="entry name" value="FecCD"/>
    <property type="match status" value="1"/>
</dbReference>
<dbReference type="AlphaFoldDB" id="A0A939E023"/>
<proteinExistence type="inferred from homology"/>
<feature type="transmembrane region" description="Helical" evidence="8">
    <location>
        <begin position="139"/>
        <end position="164"/>
    </location>
</feature>
<dbReference type="Gene3D" id="1.10.3470.10">
    <property type="entry name" value="ABC transporter involved in vitamin B12 uptake, BtuC"/>
    <property type="match status" value="1"/>
</dbReference>
<comment type="similarity">
    <text evidence="2">Belongs to the binding-protein-dependent transport system permease family. FecCD subfamily.</text>
</comment>
<dbReference type="InterPro" id="IPR000522">
    <property type="entry name" value="ABC_transptr_permease_BtuC"/>
</dbReference>
<evidence type="ECO:0000256" key="6">
    <source>
        <dbReference type="ARBA" id="ARBA00022989"/>
    </source>
</evidence>
<dbReference type="InterPro" id="IPR037294">
    <property type="entry name" value="ABC_BtuC-like"/>
</dbReference>
<organism evidence="9 10">
    <name type="scientific">Corynebacterium mendelii</name>
    <dbReference type="NCBI Taxonomy" id="2765362"/>
    <lineage>
        <taxon>Bacteria</taxon>
        <taxon>Bacillati</taxon>
        <taxon>Actinomycetota</taxon>
        <taxon>Actinomycetes</taxon>
        <taxon>Mycobacteriales</taxon>
        <taxon>Corynebacteriaceae</taxon>
        <taxon>Corynebacterium</taxon>
    </lineage>
</organism>
<keyword evidence="7 8" id="KW-0472">Membrane</keyword>
<accession>A0A939E023</accession>
<evidence type="ECO:0000256" key="7">
    <source>
        <dbReference type="ARBA" id="ARBA00023136"/>
    </source>
</evidence>
<evidence type="ECO:0000256" key="1">
    <source>
        <dbReference type="ARBA" id="ARBA00004651"/>
    </source>
</evidence>
<dbReference type="GO" id="GO:0033214">
    <property type="term" value="P:siderophore-iron import into cell"/>
    <property type="evidence" value="ECO:0007669"/>
    <property type="project" value="TreeGrafter"/>
</dbReference>
<name>A0A939E023_9CORY</name>
<evidence type="ECO:0000313" key="9">
    <source>
        <dbReference type="EMBL" id="MBN9643964.1"/>
    </source>
</evidence>
<evidence type="ECO:0000256" key="4">
    <source>
        <dbReference type="ARBA" id="ARBA00022475"/>
    </source>
</evidence>
<feature type="transmembrane region" description="Helical" evidence="8">
    <location>
        <begin position="262"/>
        <end position="290"/>
    </location>
</feature>
<comment type="subcellular location">
    <subcellularLocation>
        <location evidence="1">Cell membrane</location>
        <topology evidence="1">Multi-pass membrane protein</topology>
    </subcellularLocation>
</comment>
<sequence length="357" mass="35943">MTVSATSVPGRPRVVAGPLVTVWRPQPIVVTVLMLAAAAVMAVAAAGTGDQQLSSGRVIAILAGGGDAAQRQLVIDYLLPRSIGALCVGAALALAGAITQSLTRKPLASPDVLGITATGAATAVTVASVGGSAVGRSGWGTLFGVPAACFFGCLAAGSVVLWLARKKRLDIFRLVCVGLCVTLLMQAVVRWVLVGAGADSTRIAHTFMFGSLSRSTWQSVTPVIMATAVAVVVLLALSFRLKAITLGEATANGLGVHVRGTWIILTVIALALCAVAVTAAGPIMFIAFAAPQLALRLSNTATAPLAPSAATGGALLVAADLVARLIPGSPPVGLVTGLVGGCVFIVFLIRTNQRTTA</sequence>
<dbReference type="SUPFAM" id="SSF81345">
    <property type="entry name" value="ABC transporter involved in vitamin B12 uptake, BtuC"/>
    <property type="match status" value="1"/>
</dbReference>
<evidence type="ECO:0000256" key="8">
    <source>
        <dbReference type="SAM" id="Phobius"/>
    </source>
</evidence>
<dbReference type="EMBL" id="JAFLEQ010000008">
    <property type="protein sequence ID" value="MBN9643964.1"/>
    <property type="molecule type" value="Genomic_DNA"/>
</dbReference>
<evidence type="ECO:0000256" key="2">
    <source>
        <dbReference type="ARBA" id="ARBA00007935"/>
    </source>
</evidence>
<dbReference type="PANTHER" id="PTHR30472">
    <property type="entry name" value="FERRIC ENTEROBACTIN TRANSPORT SYSTEM PERMEASE PROTEIN"/>
    <property type="match status" value="1"/>
</dbReference>
<feature type="transmembrane region" description="Helical" evidence="8">
    <location>
        <begin position="28"/>
        <end position="47"/>
    </location>
</feature>
<gene>
    <name evidence="9" type="ORF">JZY06_04935</name>
</gene>
<dbReference type="Proteomes" id="UP000664332">
    <property type="component" value="Unassembled WGS sequence"/>
</dbReference>
<keyword evidence="3" id="KW-0813">Transport</keyword>
<feature type="transmembrane region" description="Helical" evidence="8">
    <location>
        <begin position="331"/>
        <end position="349"/>
    </location>
</feature>
<protein>
    <submittedName>
        <fullName evidence="9">Iron chelate uptake ABC transporter family permease subunit</fullName>
    </submittedName>
</protein>
<dbReference type="GO" id="GO:0022857">
    <property type="term" value="F:transmembrane transporter activity"/>
    <property type="evidence" value="ECO:0007669"/>
    <property type="project" value="InterPro"/>
</dbReference>
<dbReference type="RefSeq" id="WP_207118766.1">
    <property type="nucleotide sequence ID" value="NZ_JAFLEQ010000008.1"/>
</dbReference>
<keyword evidence="4" id="KW-1003">Cell membrane</keyword>
<comment type="caution">
    <text evidence="9">The sequence shown here is derived from an EMBL/GenBank/DDBJ whole genome shotgun (WGS) entry which is preliminary data.</text>
</comment>
<evidence type="ECO:0000256" key="3">
    <source>
        <dbReference type="ARBA" id="ARBA00022448"/>
    </source>
</evidence>
<dbReference type="GO" id="GO:0005886">
    <property type="term" value="C:plasma membrane"/>
    <property type="evidence" value="ECO:0007669"/>
    <property type="project" value="UniProtKB-SubCell"/>
</dbReference>
<feature type="transmembrane region" description="Helical" evidence="8">
    <location>
        <begin position="171"/>
        <end position="193"/>
    </location>
</feature>
<keyword evidence="10" id="KW-1185">Reference proteome</keyword>
<keyword evidence="6 8" id="KW-1133">Transmembrane helix</keyword>